<evidence type="ECO:0000313" key="2">
    <source>
        <dbReference type="Proteomes" id="UP001229952"/>
    </source>
</evidence>
<proteinExistence type="predicted"/>
<sequence>MPTPEPVAVRGAHTVAKGATAATERKLFTGVALVDGAVAPAMASVGRLRLVLGFTIVDGLITGIDAVADPDRFRRLEVDVLDG</sequence>
<keyword evidence="2" id="KW-1185">Reference proteome</keyword>
<dbReference type="Proteomes" id="UP001229952">
    <property type="component" value="Chromosome"/>
</dbReference>
<gene>
    <name evidence="1" type="ORF">P8A22_00305</name>
</gene>
<name>A0ABY9IG51_9ACTN</name>
<evidence type="ECO:0000313" key="1">
    <source>
        <dbReference type="EMBL" id="WLQ45574.1"/>
    </source>
</evidence>
<accession>A0ABY9IG51</accession>
<protein>
    <submittedName>
        <fullName evidence="1">Uncharacterized protein</fullName>
    </submittedName>
</protein>
<dbReference type="RefSeq" id="WP_306092715.1">
    <property type="nucleotide sequence ID" value="NZ_CP120992.1"/>
</dbReference>
<organism evidence="1 2">
    <name type="scientific">Streptomyces laculatispora</name>
    <dbReference type="NCBI Taxonomy" id="887464"/>
    <lineage>
        <taxon>Bacteria</taxon>
        <taxon>Bacillati</taxon>
        <taxon>Actinomycetota</taxon>
        <taxon>Actinomycetes</taxon>
        <taxon>Kitasatosporales</taxon>
        <taxon>Streptomycetaceae</taxon>
        <taxon>Streptomyces</taxon>
    </lineage>
</organism>
<dbReference type="EMBL" id="CP120992">
    <property type="protein sequence ID" value="WLQ45574.1"/>
    <property type="molecule type" value="Genomic_DNA"/>
</dbReference>
<reference evidence="1 2" key="1">
    <citation type="submission" date="2023-03" db="EMBL/GenBank/DDBJ databases">
        <title>Isolation and description of six Streptomyces strains from soil environments, able to metabolize different microbial glucans.</title>
        <authorList>
            <person name="Widen T."/>
            <person name="Larsbrink J."/>
        </authorList>
    </citation>
    <scope>NUCLEOTIDE SEQUENCE [LARGE SCALE GENOMIC DNA]</scope>
    <source>
        <strain evidence="1 2">Mut2</strain>
    </source>
</reference>